<dbReference type="AlphaFoldDB" id="A0A9W4XNR3"/>
<dbReference type="EMBL" id="CANTUO010000007">
    <property type="protein sequence ID" value="CAI5760794.1"/>
    <property type="molecule type" value="Genomic_DNA"/>
</dbReference>
<evidence type="ECO:0000256" key="3">
    <source>
        <dbReference type="SAM" id="MobiDB-lite"/>
    </source>
</evidence>
<dbReference type="InterPro" id="IPR011990">
    <property type="entry name" value="TPR-like_helical_dom_sf"/>
</dbReference>
<comment type="caution">
    <text evidence="6">The sequence shown here is derived from an EMBL/GenBank/DDBJ whole genome shotgun (WGS) entry which is preliminary data.</text>
</comment>
<proteinExistence type="inferred from homology"/>
<feature type="signal peptide" evidence="5">
    <location>
        <begin position="1"/>
        <end position="19"/>
    </location>
</feature>
<comment type="similarity">
    <text evidence="1">Belongs to the sel-1 family.</text>
</comment>
<feature type="coiled-coil region" evidence="2">
    <location>
        <begin position="741"/>
        <end position="768"/>
    </location>
</feature>
<feature type="transmembrane region" description="Helical" evidence="4">
    <location>
        <begin position="726"/>
        <end position="745"/>
    </location>
</feature>
<evidence type="ECO:0000313" key="7">
    <source>
        <dbReference type="Proteomes" id="UP001152885"/>
    </source>
</evidence>
<evidence type="ECO:0008006" key="8">
    <source>
        <dbReference type="Google" id="ProtNLM"/>
    </source>
</evidence>
<evidence type="ECO:0000256" key="4">
    <source>
        <dbReference type="SAM" id="Phobius"/>
    </source>
</evidence>
<evidence type="ECO:0000256" key="5">
    <source>
        <dbReference type="SAM" id="SignalP"/>
    </source>
</evidence>
<dbReference type="Proteomes" id="UP001152885">
    <property type="component" value="Unassembled WGS sequence"/>
</dbReference>
<dbReference type="OrthoDB" id="27934at2759"/>
<dbReference type="PANTHER" id="PTHR11102:SF160">
    <property type="entry name" value="ERAD-ASSOCIATED E3 UBIQUITIN-PROTEIN LIGASE COMPONENT HRD3"/>
    <property type="match status" value="1"/>
</dbReference>
<organism evidence="6 7">
    <name type="scientific">Candida verbasci</name>
    <dbReference type="NCBI Taxonomy" id="1227364"/>
    <lineage>
        <taxon>Eukaryota</taxon>
        <taxon>Fungi</taxon>
        <taxon>Dikarya</taxon>
        <taxon>Ascomycota</taxon>
        <taxon>Saccharomycotina</taxon>
        <taxon>Pichiomycetes</taxon>
        <taxon>Debaryomycetaceae</taxon>
        <taxon>Candida/Lodderomyces clade</taxon>
        <taxon>Candida</taxon>
    </lineage>
</organism>
<dbReference type="SUPFAM" id="SSF81901">
    <property type="entry name" value="HCP-like"/>
    <property type="match status" value="2"/>
</dbReference>
<gene>
    <name evidence="6" type="ORF">CANVERA_P5302</name>
</gene>
<dbReference type="Pfam" id="PF08238">
    <property type="entry name" value="Sel1"/>
    <property type="match status" value="9"/>
</dbReference>
<dbReference type="SMART" id="SM00671">
    <property type="entry name" value="SEL1"/>
    <property type="match status" value="7"/>
</dbReference>
<evidence type="ECO:0000256" key="1">
    <source>
        <dbReference type="ARBA" id="ARBA00038101"/>
    </source>
</evidence>
<sequence>MLLRILLLTCLSLVLVVNANDDDYAQLINRLYNLSTDNNYLYTIDNIENNLYIPSYDSNLQDYTTIDKLNTPPNELLNDIIPSLEQYANYGYSDAYLKLADLYLFGNFSLPTNYQKAKNYYEKSIEIHPNGHGYFMLGFIHSTGLFGEFPIDLEKGLLYYQFGVENGDKNALLVMAYKLFKGIGIPSNCNLALSYYTRLSNLGYNWLRECPTGRIKETDYNIRISDFNGGLYGPKMSETGSSIEIQSKIFNDIKNEIEEQQLNANDHEYMNYYYKGMEYFKGDYFAKSNYSKAFNEFQKCVDLGEEIYGARNYEKLETIDKIFLSYCQVSLARLYFKGLGVDQDYNKAQKFLNLSTKILPSAEAYVYLGKIEEDGLIKPANYSKAMNYYAEAVKKKSAIANLNIALLLTKLHGDPHKSEHGKNIYSYMKNAVYYGNTEALYHLSDYFQSGLNIQIQQDLDIKCSNIVYYYRTFISRLTDFYAPHLKYAFDQLVQGNFKNSLIGYAIGAEQGFEQAQISTAYLLFQLQPLLPLPFASKPKIEFSTDRIELCMKYLERASKQGNIDATILLGDLYLNFSDYNKAFNYYRIASDKHSSHGSYKLGEMYEYGHGGDLINNSIDYFLAKRHYDNSLQYKERVDLSRNYRHAYSKAHINWALLRLRFKYLFNKKKFKQSNENGWLKAFKKLGKKQHENKKPVEKKLPSRADDHHQGTSYNDNYVEDYDIGDYLVIALTFLFFVVFFIQNVIRQIRRMRGNNRNENNNENEQNNNNNQNFNGQFNFRRGNFEFHFFAI</sequence>
<reference evidence="6" key="1">
    <citation type="submission" date="2022-12" db="EMBL/GenBank/DDBJ databases">
        <authorList>
            <person name="Brejova B."/>
        </authorList>
    </citation>
    <scope>NUCLEOTIDE SEQUENCE</scope>
</reference>
<keyword evidence="4" id="KW-1133">Transmembrane helix</keyword>
<evidence type="ECO:0000313" key="6">
    <source>
        <dbReference type="EMBL" id="CAI5760794.1"/>
    </source>
</evidence>
<keyword evidence="2" id="KW-0175">Coiled coil</keyword>
<dbReference type="PANTHER" id="PTHR11102">
    <property type="entry name" value="SEL-1-LIKE PROTEIN"/>
    <property type="match status" value="1"/>
</dbReference>
<feature type="compositionally biased region" description="Basic and acidic residues" evidence="3">
    <location>
        <begin position="688"/>
        <end position="709"/>
    </location>
</feature>
<keyword evidence="4" id="KW-0472">Membrane</keyword>
<dbReference type="Gene3D" id="1.25.40.10">
    <property type="entry name" value="Tetratricopeptide repeat domain"/>
    <property type="match status" value="3"/>
</dbReference>
<name>A0A9W4XNR3_9ASCO</name>
<dbReference type="InterPro" id="IPR006597">
    <property type="entry name" value="Sel1-like"/>
</dbReference>
<evidence type="ECO:0000256" key="2">
    <source>
        <dbReference type="SAM" id="Coils"/>
    </source>
</evidence>
<keyword evidence="4" id="KW-0812">Transmembrane</keyword>
<feature type="region of interest" description="Disordered" evidence="3">
    <location>
        <begin position="687"/>
        <end position="711"/>
    </location>
</feature>
<keyword evidence="5" id="KW-0732">Signal</keyword>
<keyword evidence="7" id="KW-1185">Reference proteome</keyword>
<accession>A0A9W4XNR3</accession>
<dbReference type="InterPro" id="IPR050767">
    <property type="entry name" value="Sel1_AlgK"/>
</dbReference>
<protein>
    <recommendedName>
        <fullName evidence="8">ERAD-associated E3 ubiquitin-protein ligase component HRD3</fullName>
    </recommendedName>
</protein>
<feature type="chain" id="PRO_5040919640" description="ERAD-associated E3 ubiquitin-protein ligase component HRD3" evidence="5">
    <location>
        <begin position="20"/>
        <end position="791"/>
    </location>
</feature>